<feature type="region of interest" description="Disordered" evidence="1">
    <location>
        <begin position="91"/>
        <end position="132"/>
    </location>
</feature>
<protein>
    <submittedName>
        <fullName evidence="2">Uncharacterized protein</fullName>
    </submittedName>
</protein>
<name>A0A3N4KJJ6_9PEZI</name>
<dbReference type="EMBL" id="ML119141">
    <property type="protein sequence ID" value="RPB10690.1"/>
    <property type="molecule type" value="Genomic_DNA"/>
</dbReference>
<dbReference type="InParanoid" id="A0A3N4KJJ6"/>
<feature type="compositionally biased region" description="Gly residues" evidence="1">
    <location>
        <begin position="307"/>
        <end position="328"/>
    </location>
</feature>
<proteinExistence type="predicted"/>
<organism evidence="2 3">
    <name type="scientific">Morchella conica CCBAS932</name>
    <dbReference type="NCBI Taxonomy" id="1392247"/>
    <lineage>
        <taxon>Eukaryota</taxon>
        <taxon>Fungi</taxon>
        <taxon>Dikarya</taxon>
        <taxon>Ascomycota</taxon>
        <taxon>Pezizomycotina</taxon>
        <taxon>Pezizomycetes</taxon>
        <taxon>Pezizales</taxon>
        <taxon>Morchellaceae</taxon>
        <taxon>Morchella</taxon>
    </lineage>
</organism>
<dbReference type="AlphaFoldDB" id="A0A3N4KJJ6"/>
<feature type="compositionally biased region" description="Basic residues" evidence="1">
    <location>
        <begin position="99"/>
        <end position="111"/>
    </location>
</feature>
<evidence type="ECO:0000313" key="2">
    <source>
        <dbReference type="EMBL" id="RPB10690.1"/>
    </source>
</evidence>
<feature type="compositionally biased region" description="Basic and acidic residues" evidence="1">
    <location>
        <begin position="338"/>
        <end position="358"/>
    </location>
</feature>
<evidence type="ECO:0000256" key="1">
    <source>
        <dbReference type="SAM" id="MobiDB-lite"/>
    </source>
</evidence>
<keyword evidence="3" id="KW-1185">Reference proteome</keyword>
<evidence type="ECO:0000313" key="3">
    <source>
        <dbReference type="Proteomes" id="UP000277580"/>
    </source>
</evidence>
<sequence>MGRKNRIHTRYATRTVVKGVIPLVTVLRSNGGRPEIRYERICEIRDCTTGEVLADPYSRAGVINGVPERDGVVNGASGQLRGECVAENTAPATTATAVGRRKKPGRGRRAASKATKQPVCEQGDGDVPRPTAGRSTMAVVTIISSSPVREACRVVGVGGNIAAPAAIALASAPKKRRGRGRCLSGKAAEQLVGESGDGDTLMPAGRSMVDGVLIISSSPVPEENTAENENNKRNDMADAVTNTNTSLLSRGSARLEIHGHSFDVLADRVESFEAVPQQVVCSYRPVMENCGTARDVAVVMGARKRGGGGGVGGGEKTAAGEGGEGATEGEGRGRKRLCRESEDRDEGRGDASDREEGGVMRGGCERGGGCEDRCGGGGMRVWGHSLSEVC</sequence>
<feature type="region of interest" description="Disordered" evidence="1">
    <location>
        <begin position="304"/>
        <end position="369"/>
    </location>
</feature>
<accession>A0A3N4KJJ6</accession>
<dbReference type="Proteomes" id="UP000277580">
    <property type="component" value="Unassembled WGS sequence"/>
</dbReference>
<gene>
    <name evidence="2" type="ORF">P167DRAFT_576008</name>
</gene>
<reference evidence="2 3" key="1">
    <citation type="journal article" date="2018" name="Nat. Ecol. Evol.">
        <title>Pezizomycetes genomes reveal the molecular basis of ectomycorrhizal truffle lifestyle.</title>
        <authorList>
            <person name="Murat C."/>
            <person name="Payen T."/>
            <person name="Noel B."/>
            <person name="Kuo A."/>
            <person name="Morin E."/>
            <person name="Chen J."/>
            <person name="Kohler A."/>
            <person name="Krizsan K."/>
            <person name="Balestrini R."/>
            <person name="Da Silva C."/>
            <person name="Montanini B."/>
            <person name="Hainaut M."/>
            <person name="Levati E."/>
            <person name="Barry K.W."/>
            <person name="Belfiori B."/>
            <person name="Cichocki N."/>
            <person name="Clum A."/>
            <person name="Dockter R.B."/>
            <person name="Fauchery L."/>
            <person name="Guy J."/>
            <person name="Iotti M."/>
            <person name="Le Tacon F."/>
            <person name="Lindquist E.A."/>
            <person name="Lipzen A."/>
            <person name="Malagnac F."/>
            <person name="Mello A."/>
            <person name="Molinier V."/>
            <person name="Miyauchi S."/>
            <person name="Poulain J."/>
            <person name="Riccioni C."/>
            <person name="Rubini A."/>
            <person name="Sitrit Y."/>
            <person name="Splivallo R."/>
            <person name="Traeger S."/>
            <person name="Wang M."/>
            <person name="Zifcakova L."/>
            <person name="Wipf D."/>
            <person name="Zambonelli A."/>
            <person name="Paolocci F."/>
            <person name="Nowrousian M."/>
            <person name="Ottonello S."/>
            <person name="Baldrian P."/>
            <person name="Spatafora J.W."/>
            <person name="Henrissat B."/>
            <person name="Nagy L.G."/>
            <person name="Aury J.M."/>
            <person name="Wincker P."/>
            <person name="Grigoriev I.V."/>
            <person name="Bonfante P."/>
            <person name="Martin F.M."/>
        </authorList>
    </citation>
    <scope>NUCLEOTIDE SEQUENCE [LARGE SCALE GENOMIC DNA]</scope>
    <source>
        <strain evidence="2 3">CCBAS932</strain>
    </source>
</reference>